<comment type="caution">
    <text evidence="2">The sequence shown here is derived from an EMBL/GenBank/DDBJ whole genome shotgun (WGS) entry which is preliminary data.</text>
</comment>
<accession>A0ABN9SYX6</accession>
<protein>
    <recommendedName>
        <fullName evidence="4">Cellulase</fullName>
    </recommendedName>
</protein>
<sequence>APAAAYDCLQRGAAGASPEQEQWCCAHEQLMCHSRGTTSSVSYDCAADLANWETGWSARKKEWCCKRESRGCGGAAAPSGAVEPPTVFEGTGEAAEDSRSSRYDCDAELWDSEANWSVTKRSWCCEHLAKGCPASTTSSGPYDCRRGLFAWSESWPEEKKWWCCKTPRTRLRTGAVPRGLRRRDAWAHHGPKAAGGARRRGTGRGARPPRRGRHRRRPAPAAAGGGRLGGEGQWSSWAPTAGEPCSWPSRRGACSVRPAGAPVAARRAQHTGNSRERASRSEAFALGAFLIV</sequence>
<keyword evidence="3" id="KW-1185">Reference proteome</keyword>
<feature type="region of interest" description="Disordered" evidence="1">
    <location>
        <begin position="181"/>
        <end position="233"/>
    </location>
</feature>
<evidence type="ECO:0000313" key="2">
    <source>
        <dbReference type="EMBL" id="CAK0837819.1"/>
    </source>
</evidence>
<proteinExistence type="predicted"/>
<dbReference type="EMBL" id="CAUYUJ010014178">
    <property type="protein sequence ID" value="CAK0837819.1"/>
    <property type="molecule type" value="Genomic_DNA"/>
</dbReference>
<feature type="non-terminal residue" evidence="2">
    <location>
        <position position="1"/>
    </location>
</feature>
<feature type="compositionally biased region" description="Gly residues" evidence="1">
    <location>
        <begin position="223"/>
        <end position="232"/>
    </location>
</feature>
<evidence type="ECO:0000313" key="3">
    <source>
        <dbReference type="Proteomes" id="UP001189429"/>
    </source>
</evidence>
<dbReference type="Proteomes" id="UP001189429">
    <property type="component" value="Unassembled WGS sequence"/>
</dbReference>
<gene>
    <name evidence="2" type="ORF">PCOR1329_LOCUS33915</name>
</gene>
<organism evidence="2 3">
    <name type="scientific">Prorocentrum cordatum</name>
    <dbReference type="NCBI Taxonomy" id="2364126"/>
    <lineage>
        <taxon>Eukaryota</taxon>
        <taxon>Sar</taxon>
        <taxon>Alveolata</taxon>
        <taxon>Dinophyceae</taxon>
        <taxon>Prorocentrales</taxon>
        <taxon>Prorocentraceae</taxon>
        <taxon>Prorocentrum</taxon>
    </lineage>
</organism>
<feature type="compositionally biased region" description="Basic residues" evidence="1">
    <location>
        <begin position="197"/>
        <end position="218"/>
    </location>
</feature>
<evidence type="ECO:0008006" key="4">
    <source>
        <dbReference type="Google" id="ProtNLM"/>
    </source>
</evidence>
<reference evidence="2" key="1">
    <citation type="submission" date="2023-10" db="EMBL/GenBank/DDBJ databases">
        <authorList>
            <person name="Chen Y."/>
            <person name="Shah S."/>
            <person name="Dougan E. K."/>
            <person name="Thang M."/>
            <person name="Chan C."/>
        </authorList>
    </citation>
    <scope>NUCLEOTIDE SEQUENCE [LARGE SCALE GENOMIC DNA]</scope>
</reference>
<evidence type="ECO:0000256" key="1">
    <source>
        <dbReference type="SAM" id="MobiDB-lite"/>
    </source>
</evidence>
<name>A0ABN9SYX6_9DINO</name>